<evidence type="ECO:0000256" key="12">
    <source>
        <dbReference type="SAM" id="Phobius"/>
    </source>
</evidence>
<keyword evidence="10" id="KW-0902">Two-component regulatory system</keyword>
<dbReference type="InterPro" id="IPR010559">
    <property type="entry name" value="Sig_transdc_His_kin_internal"/>
</dbReference>
<evidence type="ECO:0000256" key="4">
    <source>
        <dbReference type="ARBA" id="ARBA00022679"/>
    </source>
</evidence>
<reference evidence="14 15" key="1">
    <citation type="submission" date="2015-01" db="EMBL/GenBank/DDBJ databases">
        <title>Paenibacillus swuensis/DY6/whole genome sequencing.</title>
        <authorList>
            <person name="Kim M.K."/>
            <person name="Srinivasan S."/>
            <person name="Lee J.-J."/>
        </authorList>
    </citation>
    <scope>NUCLEOTIDE SEQUENCE [LARGE SCALE GENOMIC DNA]</scope>
    <source>
        <strain evidence="14 15">DY6</strain>
    </source>
</reference>
<dbReference type="CDD" id="cd06225">
    <property type="entry name" value="HAMP"/>
    <property type="match status" value="1"/>
</dbReference>
<dbReference type="Pfam" id="PF06580">
    <property type="entry name" value="His_kinase"/>
    <property type="match status" value="1"/>
</dbReference>
<keyword evidence="8" id="KW-0067">ATP-binding</keyword>
<dbReference type="InterPro" id="IPR003660">
    <property type="entry name" value="HAMP_dom"/>
</dbReference>
<keyword evidence="2" id="KW-1003">Cell membrane</keyword>
<evidence type="ECO:0000256" key="6">
    <source>
        <dbReference type="ARBA" id="ARBA00022741"/>
    </source>
</evidence>
<dbReference type="InterPro" id="IPR050640">
    <property type="entry name" value="Bact_2-comp_sensor_kinase"/>
</dbReference>
<evidence type="ECO:0000256" key="2">
    <source>
        <dbReference type="ARBA" id="ARBA00022475"/>
    </source>
</evidence>
<evidence type="ECO:0000256" key="3">
    <source>
        <dbReference type="ARBA" id="ARBA00022553"/>
    </source>
</evidence>
<dbReference type="PANTHER" id="PTHR34220:SF11">
    <property type="entry name" value="SENSOR PROTEIN KINASE HPTS"/>
    <property type="match status" value="1"/>
</dbReference>
<comment type="subcellular location">
    <subcellularLocation>
        <location evidence="1">Cell membrane</location>
        <topology evidence="1">Multi-pass membrane protein</topology>
    </subcellularLocation>
</comment>
<evidence type="ECO:0000313" key="15">
    <source>
        <dbReference type="Proteomes" id="UP000076927"/>
    </source>
</evidence>
<organism evidence="14 15">
    <name type="scientific">Paenibacillus swuensis</name>
    <dbReference type="NCBI Taxonomy" id="1178515"/>
    <lineage>
        <taxon>Bacteria</taxon>
        <taxon>Bacillati</taxon>
        <taxon>Bacillota</taxon>
        <taxon>Bacilli</taxon>
        <taxon>Bacillales</taxon>
        <taxon>Paenibacillaceae</taxon>
        <taxon>Paenibacillus</taxon>
    </lineage>
</organism>
<evidence type="ECO:0000256" key="11">
    <source>
        <dbReference type="ARBA" id="ARBA00023136"/>
    </source>
</evidence>
<dbReference type="PATRIC" id="fig|1178515.4.peg.4512"/>
<feature type="domain" description="HAMP" evidence="13">
    <location>
        <begin position="336"/>
        <end position="388"/>
    </location>
</feature>
<keyword evidence="15" id="KW-1185">Reference proteome</keyword>
<keyword evidence="6" id="KW-0547">Nucleotide-binding</keyword>
<dbReference type="AlphaFoldDB" id="A0A172TNS3"/>
<dbReference type="KEGG" id="pswu:SY83_22255"/>
<dbReference type="OrthoDB" id="9776552at2"/>
<evidence type="ECO:0000256" key="9">
    <source>
        <dbReference type="ARBA" id="ARBA00022989"/>
    </source>
</evidence>
<dbReference type="SUPFAM" id="SSF158472">
    <property type="entry name" value="HAMP domain-like"/>
    <property type="match status" value="1"/>
</dbReference>
<dbReference type="SUPFAM" id="SSF55874">
    <property type="entry name" value="ATPase domain of HSP90 chaperone/DNA topoisomerase II/histidine kinase"/>
    <property type="match status" value="1"/>
</dbReference>
<dbReference type="PANTHER" id="PTHR34220">
    <property type="entry name" value="SENSOR HISTIDINE KINASE YPDA"/>
    <property type="match status" value="1"/>
</dbReference>
<keyword evidence="11 12" id="KW-0472">Membrane</keyword>
<evidence type="ECO:0000256" key="1">
    <source>
        <dbReference type="ARBA" id="ARBA00004651"/>
    </source>
</evidence>
<gene>
    <name evidence="14" type="ORF">SY83_22255</name>
</gene>
<dbReference type="GO" id="GO:0005524">
    <property type="term" value="F:ATP binding"/>
    <property type="evidence" value="ECO:0007669"/>
    <property type="project" value="UniProtKB-KW"/>
</dbReference>
<keyword evidence="4" id="KW-0808">Transferase</keyword>
<evidence type="ECO:0000256" key="8">
    <source>
        <dbReference type="ARBA" id="ARBA00022840"/>
    </source>
</evidence>
<protein>
    <recommendedName>
        <fullName evidence="13">HAMP domain-containing protein</fullName>
    </recommendedName>
</protein>
<evidence type="ECO:0000256" key="10">
    <source>
        <dbReference type="ARBA" id="ARBA00023012"/>
    </source>
</evidence>
<keyword evidence="7" id="KW-0418">Kinase</keyword>
<dbReference type="Gene3D" id="1.10.8.500">
    <property type="entry name" value="HAMP domain in histidine kinase"/>
    <property type="match status" value="1"/>
</dbReference>
<dbReference type="SMART" id="SM00304">
    <property type="entry name" value="HAMP"/>
    <property type="match status" value="1"/>
</dbReference>
<evidence type="ECO:0000256" key="7">
    <source>
        <dbReference type="ARBA" id="ARBA00022777"/>
    </source>
</evidence>
<dbReference type="GO" id="GO:0005886">
    <property type="term" value="C:plasma membrane"/>
    <property type="evidence" value="ECO:0007669"/>
    <property type="project" value="UniProtKB-SubCell"/>
</dbReference>
<dbReference type="GO" id="GO:0000155">
    <property type="term" value="F:phosphorelay sensor kinase activity"/>
    <property type="evidence" value="ECO:0007669"/>
    <property type="project" value="InterPro"/>
</dbReference>
<accession>A0A172TNS3</accession>
<dbReference type="PROSITE" id="PS50885">
    <property type="entry name" value="HAMP"/>
    <property type="match status" value="1"/>
</dbReference>
<dbReference type="EMBL" id="CP011388">
    <property type="protein sequence ID" value="ANE48554.1"/>
    <property type="molecule type" value="Genomic_DNA"/>
</dbReference>
<dbReference type="Gene3D" id="3.30.565.10">
    <property type="entry name" value="Histidine kinase-like ATPase, C-terminal domain"/>
    <property type="match status" value="1"/>
</dbReference>
<dbReference type="InterPro" id="IPR036890">
    <property type="entry name" value="HATPase_C_sf"/>
</dbReference>
<dbReference type="Pfam" id="PF00672">
    <property type="entry name" value="HAMP"/>
    <property type="match status" value="1"/>
</dbReference>
<proteinExistence type="predicted"/>
<keyword evidence="3" id="KW-0597">Phosphoprotein</keyword>
<feature type="transmembrane region" description="Helical" evidence="12">
    <location>
        <begin position="317"/>
        <end position="338"/>
    </location>
</feature>
<dbReference type="Proteomes" id="UP000076927">
    <property type="component" value="Chromosome"/>
</dbReference>
<evidence type="ECO:0000256" key="5">
    <source>
        <dbReference type="ARBA" id="ARBA00022692"/>
    </source>
</evidence>
<dbReference type="Gene3D" id="3.30.450.20">
    <property type="entry name" value="PAS domain"/>
    <property type="match status" value="1"/>
</dbReference>
<sequence>MQKGAPPLRLSFIEGSIRSKLILFLLIAIIVPMTASIVISYFYTQDQVIEESVRSNTNLMFQGSTNLTNYMNIVEQSSLTPYTDTRTGTNTLFKIMERGLTDYMSKAEIYSSLINTSRAVKEIHQVYLYIQESKDAYLLNNGNKKEGIGTEPYRSLPDAPYRAYVEPTHLSHDYGLPKQSPYYAPQTVISIHRPIYKVPTAERIGQLSIDVKLDVIRSISEQLYTRGKEDLYILDHEGYVIYAGDEKWTGKHLNDEWAKDLLSREADSGHYNSSDEIFKGMNVYQHIRTPYLQWTIVKRIPDTTLYESVRQMTEINVIVMSASILIIVLGALYISVLFTQPIKQLIRSITQIGAGRLDVDIDVRRSDEIGILARRFQGMMQTINNLIMKEYKLEIANKTNQLKALQAQINPHFMNNALQSIGTLALQHNEKKIYTLISSLGKMMRYNMNTNEALVPLSKEMEHAKAYLELQGQRFEDKLTAKFYVEPEASAIVVPKMLLQPIIENYFKHGYETQGGEGTIDIDCRVVHTDPIHAANDEQHVEQLLRIEIRNNGRSIDEDDLLELQARLDLPPGSVTDLGYEGVGLLNVLSRLKLYFNDNATMTIENVQPVGLTVVMMIPTTKGVERVESINR</sequence>
<name>A0A172TNS3_9BACL</name>
<evidence type="ECO:0000259" key="13">
    <source>
        <dbReference type="PROSITE" id="PS50885"/>
    </source>
</evidence>
<feature type="transmembrane region" description="Helical" evidence="12">
    <location>
        <begin position="21"/>
        <end position="43"/>
    </location>
</feature>
<keyword evidence="5 12" id="KW-0812">Transmembrane</keyword>
<keyword evidence="9 12" id="KW-1133">Transmembrane helix</keyword>
<evidence type="ECO:0000313" key="14">
    <source>
        <dbReference type="EMBL" id="ANE48554.1"/>
    </source>
</evidence>
<dbReference type="STRING" id="1178515.SY83_22255"/>